<dbReference type="Proteomes" id="UP000327439">
    <property type="component" value="Chromosome D10"/>
</dbReference>
<keyword evidence="2" id="KW-1185">Reference proteome</keyword>
<gene>
    <name evidence="1" type="ORF">ES319_D10G268100v1</name>
</gene>
<evidence type="ECO:0000313" key="2">
    <source>
        <dbReference type="Proteomes" id="UP000327439"/>
    </source>
</evidence>
<evidence type="ECO:0000313" key="1">
    <source>
        <dbReference type="EMBL" id="KAB2010800.1"/>
    </source>
</evidence>
<proteinExistence type="predicted"/>
<dbReference type="AlphaFoldDB" id="A0A5J5PZ58"/>
<dbReference type="EMBL" id="CM018224">
    <property type="protein sequence ID" value="KAB2010800.1"/>
    <property type="molecule type" value="Genomic_DNA"/>
</dbReference>
<organism evidence="1 2">
    <name type="scientific">Gossypium barbadense</name>
    <name type="common">Sea Island cotton</name>
    <name type="synonym">Hibiscus barbadensis</name>
    <dbReference type="NCBI Taxonomy" id="3634"/>
    <lineage>
        <taxon>Eukaryota</taxon>
        <taxon>Viridiplantae</taxon>
        <taxon>Streptophyta</taxon>
        <taxon>Embryophyta</taxon>
        <taxon>Tracheophyta</taxon>
        <taxon>Spermatophyta</taxon>
        <taxon>Magnoliopsida</taxon>
        <taxon>eudicotyledons</taxon>
        <taxon>Gunneridae</taxon>
        <taxon>Pentapetalae</taxon>
        <taxon>rosids</taxon>
        <taxon>malvids</taxon>
        <taxon>Malvales</taxon>
        <taxon>Malvaceae</taxon>
        <taxon>Malvoideae</taxon>
        <taxon>Gossypium</taxon>
    </lineage>
</organism>
<name>A0A5J5PZ58_GOSBA</name>
<reference evidence="2" key="1">
    <citation type="journal article" date="2020" name="Nat. Genet.">
        <title>Genomic diversifications of five Gossypium allopolyploid species and their impact on cotton improvement.</title>
        <authorList>
            <person name="Chen Z.J."/>
            <person name="Sreedasyam A."/>
            <person name="Ando A."/>
            <person name="Song Q."/>
            <person name="De Santiago L.M."/>
            <person name="Hulse-Kemp A.M."/>
            <person name="Ding M."/>
            <person name="Ye W."/>
            <person name="Kirkbride R.C."/>
            <person name="Jenkins J."/>
            <person name="Plott C."/>
            <person name="Lovell J."/>
            <person name="Lin Y.M."/>
            <person name="Vaughn R."/>
            <person name="Liu B."/>
            <person name="Simpson S."/>
            <person name="Scheffler B.E."/>
            <person name="Wen L."/>
            <person name="Saski C.A."/>
            <person name="Grover C.E."/>
            <person name="Hu G."/>
            <person name="Conover J.L."/>
            <person name="Carlson J.W."/>
            <person name="Shu S."/>
            <person name="Boston L.B."/>
            <person name="Williams M."/>
            <person name="Peterson D.G."/>
            <person name="McGee K."/>
            <person name="Jones D.C."/>
            <person name="Wendel J.F."/>
            <person name="Stelly D.M."/>
            <person name="Grimwood J."/>
            <person name="Schmutz J."/>
        </authorList>
    </citation>
    <scope>NUCLEOTIDE SEQUENCE [LARGE SCALE GENOMIC DNA]</scope>
    <source>
        <strain evidence="2">cv. 3-79</strain>
    </source>
</reference>
<sequence length="71" mass="8061">MELEATFDSFLLKLDWIMGGFFISSFSPTNEVPTKSTFIDVAFYLEIHVKGIKVAMIDVRKADEGINNRCL</sequence>
<accession>A0A5J5PZ58</accession>
<protein>
    <submittedName>
        <fullName evidence="1">Uncharacterized protein</fullName>
    </submittedName>
</protein>